<dbReference type="AlphaFoldDB" id="G2YS75"/>
<dbReference type="InParanoid" id="G2YS75"/>
<sequence length="41" mass="4592">MSISGVVLSRHLSEGQHIIRGPNRRTISVSFIVEYKLNAIL</sequence>
<accession>G2YS75</accession>
<gene>
    <name evidence="1" type="ORF">BofuT4_uP125210.1</name>
</gene>
<dbReference type="HOGENOM" id="CLU_3279392_0_0_1"/>
<organism evidence="1 2">
    <name type="scientific">Botryotinia fuckeliana (strain T4)</name>
    <name type="common">Noble rot fungus</name>
    <name type="synonym">Botrytis cinerea</name>
    <dbReference type="NCBI Taxonomy" id="999810"/>
    <lineage>
        <taxon>Eukaryota</taxon>
        <taxon>Fungi</taxon>
        <taxon>Dikarya</taxon>
        <taxon>Ascomycota</taxon>
        <taxon>Pezizomycotina</taxon>
        <taxon>Leotiomycetes</taxon>
        <taxon>Helotiales</taxon>
        <taxon>Sclerotiniaceae</taxon>
        <taxon>Botrytis</taxon>
    </lineage>
</organism>
<dbReference type="Proteomes" id="UP000008177">
    <property type="component" value="Unplaced contigs"/>
</dbReference>
<reference evidence="2" key="1">
    <citation type="journal article" date="2011" name="PLoS Genet.">
        <title>Genomic analysis of the necrotrophic fungal pathogens Sclerotinia sclerotiorum and Botrytis cinerea.</title>
        <authorList>
            <person name="Amselem J."/>
            <person name="Cuomo C.A."/>
            <person name="van Kan J.A."/>
            <person name="Viaud M."/>
            <person name="Benito E.P."/>
            <person name="Couloux A."/>
            <person name="Coutinho P.M."/>
            <person name="de Vries R.P."/>
            <person name="Dyer P.S."/>
            <person name="Fillinger S."/>
            <person name="Fournier E."/>
            <person name="Gout L."/>
            <person name="Hahn M."/>
            <person name="Kohn L."/>
            <person name="Lapalu N."/>
            <person name="Plummer K.M."/>
            <person name="Pradier J.M."/>
            <person name="Quevillon E."/>
            <person name="Sharon A."/>
            <person name="Simon A."/>
            <person name="ten Have A."/>
            <person name="Tudzynski B."/>
            <person name="Tudzynski P."/>
            <person name="Wincker P."/>
            <person name="Andrew M."/>
            <person name="Anthouard V."/>
            <person name="Beever R.E."/>
            <person name="Beffa R."/>
            <person name="Benoit I."/>
            <person name="Bouzid O."/>
            <person name="Brault B."/>
            <person name="Chen Z."/>
            <person name="Choquer M."/>
            <person name="Collemare J."/>
            <person name="Cotton P."/>
            <person name="Danchin E.G."/>
            <person name="Da Silva C."/>
            <person name="Gautier A."/>
            <person name="Giraud C."/>
            <person name="Giraud T."/>
            <person name="Gonzalez C."/>
            <person name="Grossetete S."/>
            <person name="Guldener U."/>
            <person name="Henrissat B."/>
            <person name="Howlett B.J."/>
            <person name="Kodira C."/>
            <person name="Kretschmer M."/>
            <person name="Lappartient A."/>
            <person name="Leroch M."/>
            <person name="Levis C."/>
            <person name="Mauceli E."/>
            <person name="Neuveglise C."/>
            <person name="Oeser B."/>
            <person name="Pearson M."/>
            <person name="Poulain J."/>
            <person name="Poussereau N."/>
            <person name="Quesneville H."/>
            <person name="Rascle C."/>
            <person name="Schumacher J."/>
            <person name="Segurens B."/>
            <person name="Sexton A."/>
            <person name="Silva E."/>
            <person name="Sirven C."/>
            <person name="Soanes D.M."/>
            <person name="Talbot N.J."/>
            <person name="Templeton M."/>
            <person name="Yandava C."/>
            <person name="Yarden O."/>
            <person name="Zeng Q."/>
            <person name="Rollins J.A."/>
            <person name="Lebrun M.H."/>
            <person name="Dickman M."/>
        </authorList>
    </citation>
    <scope>NUCLEOTIDE SEQUENCE [LARGE SCALE GENOMIC DNA]</scope>
    <source>
        <strain evidence="2">T4</strain>
    </source>
</reference>
<dbReference type="EMBL" id="FQ790351">
    <property type="protein sequence ID" value="CCD54473.1"/>
    <property type="molecule type" value="Genomic_DNA"/>
</dbReference>
<evidence type="ECO:0000313" key="1">
    <source>
        <dbReference type="EMBL" id="CCD54473.1"/>
    </source>
</evidence>
<protein>
    <submittedName>
        <fullName evidence="1">Uncharacterized protein</fullName>
    </submittedName>
</protein>
<name>G2YS75_BOTF4</name>
<proteinExistence type="predicted"/>
<evidence type="ECO:0000313" key="2">
    <source>
        <dbReference type="Proteomes" id="UP000008177"/>
    </source>
</evidence>